<dbReference type="SMART" id="SM00470">
    <property type="entry name" value="ParB"/>
    <property type="match status" value="1"/>
</dbReference>
<dbReference type="PROSITE" id="PS00093">
    <property type="entry name" value="N4_MTASE"/>
    <property type="match status" value="1"/>
</dbReference>
<sequence length="477" mass="53481">MKQEINNSRMLPMSQIAVNNGQMEGVRANPRQIKGEKFDRLKASIERNPEMLALRELLVYEHGGKYIVIGGNMRYRACKELGYTQMPCKIIPPQATAEQLNAYIILDNSGFGDWDWDALANEWDSQQLTDWGVDVPNWDEEASEECSDEQLSAECVKNQVAEDLLNQAMVENCQEFLKHLEVMEKAGFFITGITAGAVKAEFIRAKYYGETFSQSTSIYWTPQRFKTAANAISLYEAMRNIASGKTTAGIAGLRTATKDGNLRTMLYSGHPIASARVPLDFPSKKMRSLCDEFCKEGGIVLDPCHGWGGRFVGAMLSNVGGYIGVDPSNVAHNGLEKAKKLLLSYSDLKIAEFYKMPFEETNLENDSFDFAITSPPYFDVEKYDGENTSSKKFPSYDKWVNGFYKPLIQKTYNYLKKGCYFVLQVGSQSYPLVKDGQEIATEVGFTIVDVRKFGGQESSGLHSGNETKNEKIIILKK</sequence>
<evidence type="ECO:0000313" key="9">
    <source>
        <dbReference type="EMBL" id="DAF52673.1"/>
    </source>
</evidence>
<evidence type="ECO:0000256" key="4">
    <source>
        <dbReference type="ARBA" id="ARBA00022679"/>
    </source>
</evidence>
<dbReference type="GO" id="GO:0003677">
    <property type="term" value="F:DNA binding"/>
    <property type="evidence" value="ECO:0007669"/>
    <property type="project" value="InterPro"/>
</dbReference>
<evidence type="ECO:0000256" key="5">
    <source>
        <dbReference type="ARBA" id="ARBA00022691"/>
    </source>
</evidence>
<proteinExistence type="inferred from homology"/>
<name>A0A8S5SNV2_9CAUD</name>
<dbReference type="InterPro" id="IPR003115">
    <property type="entry name" value="ParB_N"/>
</dbReference>
<dbReference type="Gene3D" id="3.90.1530.10">
    <property type="entry name" value="Conserved hypothetical protein from pyrococcus furiosus pfu- 392566-001, ParB domain"/>
    <property type="match status" value="1"/>
</dbReference>
<dbReference type="CDD" id="cd02440">
    <property type="entry name" value="AdoMet_MTases"/>
    <property type="match status" value="1"/>
</dbReference>
<feature type="domain" description="ParB-like N-terminal" evidence="8">
    <location>
        <begin position="9"/>
        <end position="108"/>
    </location>
</feature>
<evidence type="ECO:0000256" key="2">
    <source>
        <dbReference type="ARBA" id="ARBA00012185"/>
    </source>
</evidence>
<keyword evidence="6" id="KW-0680">Restriction system</keyword>
<evidence type="ECO:0000256" key="6">
    <source>
        <dbReference type="ARBA" id="ARBA00022747"/>
    </source>
</evidence>
<keyword evidence="4" id="KW-0808">Transferase</keyword>
<protein>
    <recommendedName>
        <fullName evidence="2">site-specific DNA-methyltransferase (cytosine-N(4)-specific)</fullName>
        <ecNumber evidence="2">2.1.1.113</ecNumber>
    </recommendedName>
</protein>
<evidence type="ECO:0000256" key="7">
    <source>
        <dbReference type="ARBA" id="ARBA00049120"/>
    </source>
</evidence>
<dbReference type="InterPro" id="IPR029063">
    <property type="entry name" value="SAM-dependent_MTases_sf"/>
</dbReference>
<dbReference type="Pfam" id="PF02195">
    <property type="entry name" value="ParB_N"/>
    <property type="match status" value="1"/>
</dbReference>
<dbReference type="InterPro" id="IPR036086">
    <property type="entry name" value="ParB/Sulfiredoxin_sf"/>
</dbReference>
<organism evidence="9">
    <name type="scientific">Myoviridae sp. ct7Mg7</name>
    <dbReference type="NCBI Taxonomy" id="2827661"/>
    <lineage>
        <taxon>Viruses</taxon>
        <taxon>Duplodnaviria</taxon>
        <taxon>Heunggongvirae</taxon>
        <taxon>Uroviricota</taxon>
        <taxon>Caudoviricetes</taxon>
    </lineage>
</organism>
<dbReference type="GO" id="GO:0015667">
    <property type="term" value="F:site-specific DNA-methyltransferase (cytosine-N4-specific) activity"/>
    <property type="evidence" value="ECO:0007669"/>
    <property type="project" value="UniProtKB-EC"/>
</dbReference>
<dbReference type="GO" id="GO:0009307">
    <property type="term" value="P:DNA restriction-modification system"/>
    <property type="evidence" value="ECO:0007669"/>
    <property type="project" value="UniProtKB-KW"/>
</dbReference>
<dbReference type="Gene3D" id="3.40.50.150">
    <property type="entry name" value="Vaccinia Virus protein VP39"/>
    <property type="match status" value="1"/>
</dbReference>
<evidence type="ECO:0000256" key="3">
    <source>
        <dbReference type="ARBA" id="ARBA00022603"/>
    </source>
</evidence>
<keyword evidence="5" id="KW-0949">S-adenosyl-L-methionine</keyword>
<reference evidence="9" key="1">
    <citation type="journal article" date="2021" name="Proc. Natl. Acad. Sci. U.S.A.">
        <title>A Catalog of Tens of Thousands of Viruses from Human Metagenomes Reveals Hidden Associations with Chronic Diseases.</title>
        <authorList>
            <person name="Tisza M.J."/>
            <person name="Buck C.B."/>
        </authorList>
    </citation>
    <scope>NUCLEOTIDE SEQUENCE</scope>
    <source>
        <strain evidence="9">Ct7Mg7</strain>
    </source>
</reference>
<dbReference type="EC" id="2.1.1.113" evidence="2"/>
<dbReference type="EMBL" id="BK032641">
    <property type="protein sequence ID" value="DAF52673.1"/>
    <property type="molecule type" value="Genomic_DNA"/>
</dbReference>
<dbReference type="SUPFAM" id="SSF53335">
    <property type="entry name" value="S-adenosyl-L-methionine-dependent methyltransferases"/>
    <property type="match status" value="1"/>
</dbReference>
<dbReference type="SUPFAM" id="SSF110849">
    <property type="entry name" value="ParB/Sulfiredoxin"/>
    <property type="match status" value="1"/>
</dbReference>
<evidence type="ECO:0000259" key="8">
    <source>
        <dbReference type="SMART" id="SM00470"/>
    </source>
</evidence>
<evidence type="ECO:0000256" key="1">
    <source>
        <dbReference type="ARBA" id="ARBA00010203"/>
    </source>
</evidence>
<accession>A0A8S5SNV2</accession>
<dbReference type="GO" id="GO:0032259">
    <property type="term" value="P:methylation"/>
    <property type="evidence" value="ECO:0007669"/>
    <property type="project" value="UniProtKB-KW"/>
</dbReference>
<comment type="similarity">
    <text evidence="1">Belongs to the N(4)/N(6)-methyltransferase family. N(4) subfamily.</text>
</comment>
<keyword evidence="3 9" id="KW-0489">Methyltransferase</keyword>
<comment type="catalytic activity">
    <reaction evidence="7">
        <text>a 2'-deoxycytidine in DNA + S-adenosyl-L-methionine = an N(4)-methyl-2'-deoxycytidine in DNA + S-adenosyl-L-homocysteine + H(+)</text>
        <dbReference type="Rhea" id="RHEA:16857"/>
        <dbReference type="Rhea" id="RHEA-COMP:11369"/>
        <dbReference type="Rhea" id="RHEA-COMP:13674"/>
        <dbReference type="ChEBI" id="CHEBI:15378"/>
        <dbReference type="ChEBI" id="CHEBI:57856"/>
        <dbReference type="ChEBI" id="CHEBI:59789"/>
        <dbReference type="ChEBI" id="CHEBI:85452"/>
        <dbReference type="ChEBI" id="CHEBI:137933"/>
        <dbReference type="EC" id="2.1.1.113"/>
    </reaction>
</comment>
<dbReference type="InterPro" id="IPR017985">
    <property type="entry name" value="MeTrfase_CN4_CS"/>
</dbReference>